<proteinExistence type="predicted"/>
<dbReference type="AlphaFoldDB" id="A0AAV0KC87"/>
<name>A0AAV0KC87_9ROSI</name>
<evidence type="ECO:0000256" key="1">
    <source>
        <dbReference type="SAM" id="MobiDB-lite"/>
    </source>
</evidence>
<feature type="region of interest" description="Disordered" evidence="1">
    <location>
        <begin position="322"/>
        <end position="345"/>
    </location>
</feature>
<gene>
    <name evidence="2" type="ORF">LITE_LOCUS18075</name>
</gene>
<dbReference type="EMBL" id="CAMGYJ010000005">
    <property type="protein sequence ID" value="CAI0419641.1"/>
    <property type="molecule type" value="Genomic_DNA"/>
</dbReference>
<evidence type="ECO:0000313" key="2">
    <source>
        <dbReference type="EMBL" id="CAI0419641.1"/>
    </source>
</evidence>
<reference evidence="2" key="1">
    <citation type="submission" date="2022-08" db="EMBL/GenBank/DDBJ databases">
        <authorList>
            <person name="Gutierrez-Valencia J."/>
        </authorList>
    </citation>
    <scope>NUCLEOTIDE SEQUENCE</scope>
</reference>
<comment type="caution">
    <text evidence="2">The sequence shown here is derived from an EMBL/GenBank/DDBJ whole genome shotgun (WGS) entry which is preliminary data.</text>
</comment>
<organism evidence="2 3">
    <name type="scientific">Linum tenue</name>
    <dbReference type="NCBI Taxonomy" id="586396"/>
    <lineage>
        <taxon>Eukaryota</taxon>
        <taxon>Viridiplantae</taxon>
        <taxon>Streptophyta</taxon>
        <taxon>Embryophyta</taxon>
        <taxon>Tracheophyta</taxon>
        <taxon>Spermatophyta</taxon>
        <taxon>Magnoliopsida</taxon>
        <taxon>eudicotyledons</taxon>
        <taxon>Gunneridae</taxon>
        <taxon>Pentapetalae</taxon>
        <taxon>rosids</taxon>
        <taxon>fabids</taxon>
        <taxon>Malpighiales</taxon>
        <taxon>Linaceae</taxon>
        <taxon>Linum</taxon>
    </lineage>
</organism>
<evidence type="ECO:0000313" key="3">
    <source>
        <dbReference type="Proteomes" id="UP001154282"/>
    </source>
</evidence>
<dbReference type="Proteomes" id="UP001154282">
    <property type="component" value="Unassembled WGS sequence"/>
</dbReference>
<keyword evidence="3" id="KW-1185">Reference proteome</keyword>
<sequence>MVLFDFKSDNHFVSSCDSTTLRVCELSNHAIHPASIRKAHWKEVGSISVVYRDDNSTREVDDDMEGEQCYEGLLFFDGHGKIEGQRALTKLAEELTRLGLMVSPGGYCYQDVTELREHKDFGVHYLRLNDLFNWSIHDVYSARITTWKRVVLKYTVPKHKKIPKSSMVGGGVSKEKYEELKMMLNEKEEELEKVTAKMEDEMEKMTDERDEELRKVQQEMKEAIDKKDVELRKVKKEKVEELRKLRKEKDEEMRKLKREMHDEGERLQREKDEEIAKLEQENEEEALHQLEKKENELNMLRQEADDKLQKLREELEILRRRKDDHDNDDDEETVQAPRKEDDNDKEALQELIREKDVELQELGKLKDQLSGKLEQCPKHSWSRQLISNDRFYTGGDINQIPRQQVPKETFSKNQSRLSGHYFSSYNYARHTSTWTPFNRSTVVPLKDRGTDEWPLSRKVEVWVGNGGHFDVENWWVTKTAHPEGGMTMLAYYQGTFATHTNEYGRPVYLPYHPSCDFCADGYFFLAFLCGQGRLAFMYRD</sequence>
<accession>A0AAV0KC87</accession>
<protein>
    <submittedName>
        <fullName evidence="2">Uncharacterized protein</fullName>
    </submittedName>
</protein>
<feature type="region of interest" description="Disordered" evidence="1">
    <location>
        <begin position="246"/>
        <end position="274"/>
    </location>
</feature>